<dbReference type="Proteomes" id="UP000431826">
    <property type="component" value="Unassembled WGS sequence"/>
</dbReference>
<organism evidence="2 3">
    <name type="scientific">Streptomyces tubercidicus</name>
    <dbReference type="NCBI Taxonomy" id="47759"/>
    <lineage>
        <taxon>Bacteria</taxon>
        <taxon>Bacillati</taxon>
        <taxon>Actinomycetota</taxon>
        <taxon>Actinomycetes</taxon>
        <taxon>Kitasatosporales</taxon>
        <taxon>Streptomycetaceae</taxon>
        <taxon>Streptomyces</taxon>
    </lineage>
</organism>
<feature type="compositionally biased region" description="Basic and acidic residues" evidence="1">
    <location>
        <begin position="97"/>
        <end position="106"/>
    </location>
</feature>
<protein>
    <submittedName>
        <fullName evidence="2">Uncharacterized protein</fullName>
    </submittedName>
</protein>
<dbReference type="AlphaFoldDB" id="A0A640UVY1"/>
<accession>A0A640UVY1</accession>
<comment type="caution">
    <text evidence="2">The sequence shown here is derived from an EMBL/GenBank/DDBJ whole genome shotgun (WGS) entry which is preliminary data.</text>
</comment>
<proteinExistence type="predicted"/>
<gene>
    <name evidence="2" type="ORF">Stube_42050</name>
</gene>
<evidence type="ECO:0000313" key="3">
    <source>
        <dbReference type="Proteomes" id="UP000431826"/>
    </source>
</evidence>
<dbReference type="EMBL" id="BLIR01000001">
    <property type="protein sequence ID" value="GFE39532.1"/>
    <property type="molecule type" value="Genomic_DNA"/>
</dbReference>
<reference evidence="2 3" key="1">
    <citation type="submission" date="2019-12" db="EMBL/GenBank/DDBJ databases">
        <title>Whole genome shotgun sequence of Streptomyces tubercidicus NBRC 13090.</title>
        <authorList>
            <person name="Ichikawa N."/>
            <person name="Kimura A."/>
            <person name="Kitahashi Y."/>
            <person name="Komaki H."/>
            <person name="Tamura T."/>
        </authorList>
    </citation>
    <scope>NUCLEOTIDE SEQUENCE [LARGE SCALE GENOMIC DNA]</scope>
    <source>
        <strain evidence="2 3">NBRC 13090</strain>
    </source>
</reference>
<evidence type="ECO:0000256" key="1">
    <source>
        <dbReference type="SAM" id="MobiDB-lite"/>
    </source>
</evidence>
<feature type="region of interest" description="Disordered" evidence="1">
    <location>
        <begin position="16"/>
        <end position="106"/>
    </location>
</feature>
<evidence type="ECO:0000313" key="2">
    <source>
        <dbReference type="EMBL" id="GFE39532.1"/>
    </source>
</evidence>
<name>A0A640UVY1_9ACTN</name>
<sequence length="106" mass="11502">MRAVTGRISTAVVSSDGLRPGHARAPSAPFGGTVRTVRGRRPALPDRQATIRPGPTSFPQAHTGRRTEKIVRRHYSGADGPRGDDQLTQRAGQEITTTRERMTCGR</sequence>
<keyword evidence="3" id="KW-1185">Reference proteome</keyword>